<feature type="domain" description="ATP-grasp" evidence="1">
    <location>
        <begin position="2"/>
        <end position="193"/>
    </location>
</feature>
<dbReference type="EMBL" id="BART01019041">
    <property type="protein sequence ID" value="GAG81148.1"/>
    <property type="molecule type" value="Genomic_DNA"/>
</dbReference>
<dbReference type="GO" id="GO:0046872">
    <property type="term" value="F:metal ion binding"/>
    <property type="evidence" value="ECO:0007669"/>
    <property type="project" value="InterPro"/>
</dbReference>
<comment type="caution">
    <text evidence="2">The sequence shown here is derived from an EMBL/GenBank/DDBJ whole genome shotgun (WGS) entry which is preliminary data.</text>
</comment>
<dbReference type="InterPro" id="IPR013815">
    <property type="entry name" value="ATP_grasp_subdomain_1"/>
</dbReference>
<evidence type="ECO:0000313" key="2">
    <source>
        <dbReference type="EMBL" id="GAG81148.1"/>
    </source>
</evidence>
<gene>
    <name evidence="2" type="ORF">S01H4_35751</name>
</gene>
<feature type="non-terminal residue" evidence="2">
    <location>
        <position position="1"/>
    </location>
</feature>
<dbReference type="Gene3D" id="3.30.1490.20">
    <property type="entry name" value="ATP-grasp fold, A domain"/>
    <property type="match status" value="1"/>
</dbReference>
<name>X1BAJ4_9ZZZZ</name>
<dbReference type="SUPFAM" id="SSF56059">
    <property type="entry name" value="Glutathione synthetase ATP-binding domain-like"/>
    <property type="match status" value="1"/>
</dbReference>
<dbReference type="AlphaFoldDB" id="X1BAJ4"/>
<evidence type="ECO:0000259" key="1">
    <source>
        <dbReference type="PROSITE" id="PS50975"/>
    </source>
</evidence>
<sequence length="271" mass="31655">TYALADAIGVPAPKTIVPKSLEDVEKYGKTIEYPCLVKPTLSHYYYKKFNKKMVRVYNIDQMLGAYRQASDAGLEIMLQEIIPGNDTLGVNYNSYFWENQPLVEFTAQQVRNAPPIFGSPCVAVSKNIPEVIEPGRKILRAMGFYGYSCTEFKKDPRDGVYKLMEVNGRHNLSTLLAVRCGINFPWIHYKHYIENELPQSMEYQYETYWIDIMRDASNSISYIKESRSIIQFLRPYISSHIFAILDFSDIRPFTQRCLYLIKRVLFYKYKY</sequence>
<reference evidence="2" key="1">
    <citation type="journal article" date="2014" name="Front. Microbiol.">
        <title>High frequency of phylogenetically diverse reductive dehalogenase-homologous genes in deep subseafloor sedimentary metagenomes.</title>
        <authorList>
            <person name="Kawai M."/>
            <person name="Futagami T."/>
            <person name="Toyoda A."/>
            <person name="Takaki Y."/>
            <person name="Nishi S."/>
            <person name="Hori S."/>
            <person name="Arai W."/>
            <person name="Tsubouchi T."/>
            <person name="Morono Y."/>
            <person name="Uchiyama I."/>
            <person name="Ito T."/>
            <person name="Fujiyama A."/>
            <person name="Inagaki F."/>
            <person name="Takami H."/>
        </authorList>
    </citation>
    <scope>NUCLEOTIDE SEQUENCE</scope>
    <source>
        <strain evidence="2">Expedition CK06-06</strain>
    </source>
</reference>
<dbReference type="InterPro" id="IPR011761">
    <property type="entry name" value="ATP-grasp"/>
</dbReference>
<proteinExistence type="predicted"/>
<dbReference type="Gene3D" id="3.30.470.20">
    <property type="entry name" value="ATP-grasp fold, B domain"/>
    <property type="match status" value="1"/>
</dbReference>
<dbReference type="PROSITE" id="PS50975">
    <property type="entry name" value="ATP_GRASP"/>
    <property type="match status" value="1"/>
</dbReference>
<accession>X1BAJ4</accession>
<protein>
    <recommendedName>
        <fullName evidence="1">ATP-grasp domain-containing protein</fullName>
    </recommendedName>
</protein>
<dbReference type="GO" id="GO:0005524">
    <property type="term" value="F:ATP binding"/>
    <property type="evidence" value="ECO:0007669"/>
    <property type="project" value="InterPro"/>
</dbReference>
<organism evidence="2">
    <name type="scientific">marine sediment metagenome</name>
    <dbReference type="NCBI Taxonomy" id="412755"/>
    <lineage>
        <taxon>unclassified sequences</taxon>
        <taxon>metagenomes</taxon>
        <taxon>ecological metagenomes</taxon>
    </lineage>
</organism>